<comment type="caution">
    <text evidence="2">The sequence shown here is derived from an EMBL/GenBank/DDBJ whole genome shotgun (WGS) entry which is preliminary data.</text>
</comment>
<dbReference type="OrthoDB" id="4570343at2"/>
<dbReference type="Proteomes" id="UP000238217">
    <property type="component" value="Unassembled WGS sequence"/>
</dbReference>
<gene>
    <name evidence="2" type="ORF">BCL67_1364</name>
</gene>
<feature type="compositionally biased region" description="Basic and acidic residues" evidence="1">
    <location>
        <begin position="173"/>
        <end position="183"/>
    </location>
</feature>
<feature type="region of interest" description="Disordered" evidence="1">
    <location>
        <begin position="157"/>
        <end position="183"/>
    </location>
</feature>
<name>A0A2T0YAM7_9MICC</name>
<dbReference type="AlphaFoldDB" id="A0A2T0YAM7"/>
<feature type="region of interest" description="Disordered" evidence="1">
    <location>
        <begin position="1"/>
        <end position="67"/>
    </location>
</feature>
<dbReference type="EMBL" id="PVTY01000036">
    <property type="protein sequence ID" value="PRZ11680.1"/>
    <property type="molecule type" value="Genomic_DNA"/>
</dbReference>
<evidence type="ECO:0000313" key="2">
    <source>
        <dbReference type="EMBL" id="PRZ11680.1"/>
    </source>
</evidence>
<dbReference type="RefSeq" id="WP_106124157.1">
    <property type="nucleotide sequence ID" value="NZ_PVTY01000036.1"/>
</dbReference>
<keyword evidence="3" id="KW-1185">Reference proteome</keyword>
<sequence length="183" mass="20663">MKDPFTALFNESQAPDTDTAEESAEPEAPATPAPATPTPAAPAEPAPEVPVPDPEAEDGQTPPVYPNVGEWVDDWLLPNFRRELGGSKRRWDPNWWRYEEAGGALEALWEAWEHLRLQGGTANAVFYRDYLYPIMDRLTATDGPFWNFHETPEPVPGNIIPPIWETAPTPEGWYRKKDDPREQ</sequence>
<evidence type="ECO:0000313" key="3">
    <source>
        <dbReference type="Proteomes" id="UP000238217"/>
    </source>
</evidence>
<reference evidence="2 3" key="1">
    <citation type="submission" date="2018-03" db="EMBL/GenBank/DDBJ databases">
        <title>Comparative analysis of microorganisms from saline springs in Andes Mountain Range, Colombia.</title>
        <authorList>
            <person name="Rubin E."/>
        </authorList>
    </citation>
    <scope>NUCLEOTIDE SEQUENCE [LARGE SCALE GENOMIC DNA]</scope>
    <source>
        <strain evidence="2 3">CG 35</strain>
    </source>
</reference>
<accession>A0A2T0YAM7</accession>
<dbReference type="Pfam" id="PF16259">
    <property type="entry name" value="DUF4913"/>
    <property type="match status" value="1"/>
</dbReference>
<protein>
    <submittedName>
        <fullName evidence="2">Uncharacterized protein DUF4913</fullName>
    </submittedName>
</protein>
<dbReference type="InterPro" id="IPR032584">
    <property type="entry name" value="DUF4913"/>
</dbReference>
<organism evidence="2 3">
    <name type="scientific">Nesterenkonia sandarakina</name>
    <dbReference type="NCBI Taxonomy" id="272918"/>
    <lineage>
        <taxon>Bacteria</taxon>
        <taxon>Bacillati</taxon>
        <taxon>Actinomycetota</taxon>
        <taxon>Actinomycetes</taxon>
        <taxon>Micrococcales</taxon>
        <taxon>Micrococcaceae</taxon>
        <taxon>Nesterenkonia</taxon>
    </lineage>
</organism>
<evidence type="ECO:0000256" key="1">
    <source>
        <dbReference type="SAM" id="MobiDB-lite"/>
    </source>
</evidence>
<feature type="compositionally biased region" description="Pro residues" evidence="1">
    <location>
        <begin position="29"/>
        <end position="53"/>
    </location>
</feature>
<proteinExistence type="predicted"/>